<feature type="domain" description="Putative sensor" evidence="13">
    <location>
        <begin position="43"/>
        <end position="231"/>
    </location>
</feature>
<evidence type="ECO:0000256" key="10">
    <source>
        <dbReference type="SAM" id="MobiDB-lite"/>
    </source>
</evidence>
<dbReference type="InterPro" id="IPR011712">
    <property type="entry name" value="Sig_transdc_His_kin_sub3_dim/P"/>
</dbReference>
<evidence type="ECO:0000256" key="5">
    <source>
        <dbReference type="ARBA" id="ARBA00022741"/>
    </source>
</evidence>
<dbReference type="RefSeq" id="WP_124287273.1">
    <property type="nucleotide sequence ID" value="NZ_BLLN01000002.1"/>
</dbReference>
<dbReference type="SUPFAM" id="SSF55874">
    <property type="entry name" value="ATPase domain of HSP90 chaperone/DNA topoisomerase II/histidine kinase"/>
    <property type="match status" value="1"/>
</dbReference>
<dbReference type="GeneID" id="95070712"/>
<dbReference type="Gene3D" id="1.20.5.1930">
    <property type="match status" value="1"/>
</dbReference>
<dbReference type="InterPro" id="IPR050482">
    <property type="entry name" value="Sensor_HK_TwoCompSys"/>
</dbReference>
<evidence type="ECO:0000256" key="7">
    <source>
        <dbReference type="ARBA" id="ARBA00022840"/>
    </source>
</evidence>
<evidence type="ECO:0000259" key="13">
    <source>
        <dbReference type="Pfam" id="PF13796"/>
    </source>
</evidence>
<evidence type="ECO:0000259" key="12">
    <source>
        <dbReference type="Pfam" id="PF07730"/>
    </source>
</evidence>
<evidence type="ECO:0000256" key="11">
    <source>
        <dbReference type="SAM" id="Phobius"/>
    </source>
</evidence>
<feature type="compositionally biased region" description="Basic and acidic residues" evidence="10">
    <location>
        <begin position="1"/>
        <end position="11"/>
    </location>
</feature>
<evidence type="ECO:0000256" key="6">
    <source>
        <dbReference type="ARBA" id="ARBA00022777"/>
    </source>
</evidence>
<keyword evidence="4" id="KW-0808">Transferase</keyword>
<evidence type="ECO:0000256" key="2">
    <source>
        <dbReference type="ARBA" id="ARBA00012438"/>
    </source>
</evidence>
<evidence type="ECO:0000256" key="8">
    <source>
        <dbReference type="ARBA" id="ARBA00023012"/>
    </source>
</evidence>
<keyword evidence="15" id="KW-1185">Reference proteome</keyword>
<dbReference type="EMBL" id="BLLN01000002">
    <property type="protein sequence ID" value="GFH70854.1"/>
    <property type="molecule type" value="Genomic_DNA"/>
</dbReference>
<accession>A0ABQ1CL93</accession>
<feature type="region of interest" description="Disordered" evidence="10">
    <location>
        <begin position="1"/>
        <end position="22"/>
    </location>
</feature>
<dbReference type="Pfam" id="PF13796">
    <property type="entry name" value="Sensor"/>
    <property type="match status" value="1"/>
</dbReference>
<dbReference type="CDD" id="cd16917">
    <property type="entry name" value="HATPase_UhpB-NarQ-NarX-like"/>
    <property type="match status" value="1"/>
</dbReference>
<evidence type="ECO:0000256" key="9">
    <source>
        <dbReference type="SAM" id="Coils"/>
    </source>
</evidence>
<dbReference type="InterPro" id="IPR036890">
    <property type="entry name" value="HATPase_C_sf"/>
</dbReference>
<evidence type="ECO:0000256" key="4">
    <source>
        <dbReference type="ARBA" id="ARBA00022679"/>
    </source>
</evidence>
<comment type="catalytic activity">
    <reaction evidence="1">
        <text>ATP + protein L-histidine = ADP + protein N-phospho-L-histidine.</text>
        <dbReference type="EC" id="2.7.13.3"/>
    </reaction>
</comment>
<reference evidence="14 15" key="1">
    <citation type="submission" date="2020-02" db="EMBL/GenBank/DDBJ databases">
        <title>Whole genome shotgun sequence of Streptomyces diastaticus subsp. diastaticus NBRC 13412.</title>
        <authorList>
            <person name="Ichikawa N."/>
            <person name="Komaki H."/>
            <person name="Tamura T."/>
        </authorList>
    </citation>
    <scope>NUCLEOTIDE SEQUENCE [LARGE SCALE GENOMIC DNA]</scope>
    <source>
        <strain evidence="14 15">NBRC 13412</strain>
    </source>
</reference>
<sequence length="448" mass="48227">MTTEHGHEHEYQGSPVRPGSGRRRVPQVLAAPFAARTWGDFAHLLLNLPIATATFVYAVTALALGTGLLVTFIGVPVLALGLAGCRGVGVLERARARALLGLRVAEPQPVRRRKPGVLGWMTSVLRSGESWRQLLYTLLHFPWAVFAFCLVLPVWAYGWAMLTYPLWQWVFPRYADIPGIQLYGDGDRQVYLDSPPEIALASVVGLALTLLVPWLIRGLASVDRLMVAELLGPSRLENRVVELESDRGAVVDTAAADLRRIERELRDGAQARLQGLEAELGLAKAELEKDPQSAARLVAAAHGEVKAVLQELRGLARGIHPAILTDRGLDPALSALAARCPVPVRVEVDLPARPAPAVEGIAYFAVSELLQNVSRHSQARSARVDVWRSGHRLMLQVSDDGLGGAAPQAGTGLTALARRMDAVDGVLVVDSPAGSGTTATAEIPWRPS</sequence>
<evidence type="ECO:0000256" key="3">
    <source>
        <dbReference type="ARBA" id="ARBA00022553"/>
    </source>
</evidence>
<organism evidence="14 15">
    <name type="scientific">Streptomyces diastaticus subsp. diastaticus</name>
    <dbReference type="NCBI Taxonomy" id="68040"/>
    <lineage>
        <taxon>Bacteria</taxon>
        <taxon>Bacillati</taxon>
        <taxon>Actinomycetota</taxon>
        <taxon>Actinomycetes</taxon>
        <taxon>Kitasatosporales</taxon>
        <taxon>Streptomycetaceae</taxon>
        <taxon>Streptomyces</taxon>
        <taxon>Streptomyces diastaticus group</taxon>
    </lineage>
</organism>
<keyword evidence="6 14" id="KW-0418">Kinase</keyword>
<keyword evidence="5" id="KW-0547">Nucleotide-binding</keyword>
<dbReference type="Proteomes" id="UP000472710">
    <property type="component" value="Unassembled WGS sequence"/>
</dbReference>
<dbReference type="Gene3D" id="3.30.565.10">
    <property type="entry name" value="Histidine kinase-like ATPase, C-terminal domain"/>
    <property type="match status" value="1"/>
</dbReference>
<dbReference type="PANTHER" id="PTHR24421:SF10">
    <property type="entry name" value="NITRATE_NITRITE SENSOR PROTEIN NARQ"/>
    <property type="match status" value="1"/>
</dbReference>
<feature type="domain" description="Signal transduction histidine kinase subgroup 3 dimerisation and phosphoacceptor" evidence="12">
    <location>
        <begin position="259"/>
        <end position="322"/>
    </location>
</feature>
<keyword evidence="9" id="KW-0175">Coiled coil</keyword>
<dbReference type="InterPro" id="IPR025828">
    <property type="entry name" value="Put_sensor_dom"/>
</dbReference>
<evidence type="ECO:0000313" key="14">
    <source>
        <dbReference type="EMBL" id="GFH70854.1"/>
    </source>
</evidence>
<keyword evidence="3" id="KW-0597">Phosphoprotein</keyword>
<feature type="transmembrane region" description="Helical" evidence="11">
    <location>
        <begin position="198"/>
        <end position="216"/>
    </location>
</feature>
<feature type="transmembrane region" description="Helical" evidence="11">
    <location>
        <begin position="134"/>
        <end position="157"/>
    </location>
</feature>
<dbReference type="GO" id="GO:0016301">
    <property type="term" value="F:kinase activity"/>
    <property type="evidence" value="ECO:0007669"/>
    <property type="project" value="UniProtKB-KW"/>
</dbReference>
<gene>
    <name evidence="14" type="ORF">Sdia_16220</name>
</gene>
<feature type="coiled-coil region" evidence="9">
    <location>
        <begin position="259"/>
        <end position="286"/>
    </location>
</feature>
<dbReference type="PANTHER" id="PTHR24421">
    <property type="entry name" value="NITRATE/NITRITE SENSOR PROTEIN NARX-RELATED"/>
    <property type="match status" value="1"/>
</dbReference>
<keyword evidence="7" id="KW-0067">ATP-binding</keyword>
<feature type="transmembrane region" description="Helical" evidence="11">
    <location>
        <begin position="55"/>
        <end position="83"/>
    </location>
</feature>
<dbReference type="Pfam" id="PF07730">
    <property type="entry name" value="HisKA_3"/>
    <property type="match status" value="1"/>
</dbReference>
<keyword evidence="11" id="KW-1133">Transmembrane helix</keyword>
<keyword evidence="8" id="KW-0902">Two-component regulatory system</keyword>
<protein>
    <recommendedName>
        <fullName evidence="2">histidine kinase</fullName>
        <ecNumber evidence="2">2.7.13.3</ecNumber>
    </recommendedName>
</protein>
<keyword evidence="11" id="KW-0472">Membrane</keyword>
<comment type="caution">
    <text evidence="14">The sequence shown here is derived from an EMBL/GenBank/DDBJ whole genome shotgun (WGS) entry which is preliminary data.</text>
</comment>
<proteinExistence type="predicted"/>
<keyword evidence="11" id="KW-0812">Transmembrane</keyword>
<evidence type="ECO:0000256" key="1">
    <source>
        <dbReference type="ARBA" id="ARBA00000085"/>
    </source>
</evidence>
<evidence type="ECO:0000313" key="15">
    <source>
        <dbReference type="Proteomes" id="UP000472710"/>
    </source>
</evidence>
<name>A0ABQ1CL93_STRDI</name>
<dbReference type="EC" id="2.7.13.3" evidence="2"/>